<dbReference type="Proteomes" id="UP001165653">
    <property type="component" value="Unassembled WGS sequence"/>
</dbReference>
<sequence length="583" mass="63837">MPSNIWTYSGEVGKRLDGNMRPFDPVGAQISFNALDSDIWSWSVDLADIVPGSEIYPEKDQVVSLFRNGQRFFRGHALMPRQDGYRIGVQVVGPWHWMNKIPLSKAVTLDAASGGGTSQRASIGFPAQSLTTSLGTLIDRMIALGVPIQKGTIATTFTSIPLTLRQGSCADAFVHLARKVGDMSMWIDYSGTGLPRLNITRRKAGLSVGTAEAITLDVSQLAPQFKCIPEDDWRVSLVRVPYFDRAPNGLRRNQEQKAGTPELGHELLLTASGDELDTFLPEEKLDSVQVKTMASNANAADMFAFLNTADPLLADLRSRVGFNWYRNVARDVSAQHGVTTGTPLLYHDTNPSSFSTPVNFPTAPPVLKRKDGTTLAGVWHIVTNDATIPDWFKEENGITVEEVDLVAQTYVSIAWKSAEGVLPVFSPLDEYAAASQSKQGRHNLFASTYNMISHFIRQSTIRVKVLNASYPGLTTVYRQPSYTFISPPAGFAQGILEARNWTPHVGALTLEEEDCGGQRYLGRVINVTGADPTFATMRAMVQSETLALDTGTTTIALGPPARLEFPNLLDQQSTNPNNQIVYL</sequence>
<dbReference type="RefSeq" id="WP_264513241.1">
    <property type="nucleotide sequence ID" value="NZ_JAPDDR010000004.1"/>
</dbReference>
<keyword evidence="2" id="KW-1185">Reference proteome</keyword>
<proteinExistence type="predicted"/>
<accession>A0ABT3G1M9</accession>
<reference evidence="1" key="1">
    <citation type="submission" date="2022-10" db="EMBL/GenBank/DDBJ databases">
        <title>Luteolibacter sp. GHJ8, whole genome shotgun sequencing project.</title>
        <authorList>
            <person name="Zhao G."/>
            <person name="Shen L."/>
        </authorList>
    </citation>
    <scope>NUCLEOTIDE SEQUENCE</scope>
    <source>
        <strain evidence="1">GHJ8</strain>
    </source>
</reference>
<organism evidence="1 2">
    <name type="scientific">Luteolibacter rhizosphaerae</name>
    <dbReference type="NCBI Taxonomy" id="2989719"/>
    <lineage>
        <taxon>Bacteria</taxon>
        <taxon>Pseudomonadati</taxon>
        <taxon>Verrucomicrobiota</taxon>
        <taxon>Verrucomicrobiia</taxon>
        <taxon>Verrucomicrobiales</taxon>
        <taxon>Verrucomicrobiaceae</taxon>
        <taxon>Luteolibacter</taxon>
    </lineage>
</organism>
<evidence type="ECO:0008006" key="3">
    <source>
        <dbReference type="Google" id="ProtNLM"/>
    </source>
</evidence>
<comment type="caution">
    <text evidence="1">The sequence shown here is derived from an EMBL/GenBank/DDBJ whole genome shotgun (WGS) entry which is preliminary data.</text>
</comment>
<evidence type="ECO:0000313" key="2">
    <source>
        <dbReference type="Proteomes" id="UP001165653"/>
    </source>
</evidence>
<name>A0ABT3G1M9_9BACT</name>
<dbReference type="EMBL" id="JAPDDR010000004">
    <property type="protein sequence ID" value="MCW1913740.1"/>
    <property type="molecule type" value="Genomic_DNA"/>
</dbReference>
<protein>
    <recommendedName>
        <fullName evidence="3">Minor tail protein</fullName>
    </recommendedName>
</protein>
<evidence type="ECO:0000313" key="1">
    <source>
        <dbReference type="EMBL" id="MCW1913740.1"/>
    </source>
</evidence>
<gene>
    <name evidence="1" type="ORF">OJ996_09150</name>
</gene>